<dbReference type="InterPro" id="IPR036397">
    <property type="entry name" value="RNaseH_sf"/>
</dbReference>
<organism evidence="3 4">
    <name type="scientific">Anaerovibrio slackiae</name>
    <dbReference type="NCBI Taxonomy" id="2652309"/>
    <lineage>
        <taxon>Bacteria</taxon>
        <taxon>Bacillati</taxon>
        <taxon>Bacillota</taxon>
        <taxon>Negativicutes</taxon>
        <taxon>Selenomonadales</taxon>
        <taxon>Selenomonadaceae</taxon>
        <taxon>Anaerovibrio</taxon>
    </lineage>
</organism>
<dbReference type="PANTHER" id="PTHR30231:SF41">
    <property type="entry name" value="DNA POLYMERASE III SUBUNIT EPSILON"/>
    <property type="match status" value="1"/>
</dbReference>
<dbReference type="RefSeq" id="WP_154405065.1">
    <property type="nucleotide sequence ID" value="NZ_VUNR01000001.1"/>
</dbReference>
<dbReference type="EMBL" id="VUNR01000001">
    <property type="protein sequence ID" value="MSU07490.1"/>
    <property type="molecule type" value="Genomic_DNA"/>
</dbReference>
<evidence type="ECO:0000259" key="2">
    <source>
        <dbReference type="SMART" id="SM00479"/>
    </source>
</evidence>
<keyword evidence="1 3" id="KW-0540">Nuclease</keyword>
<dbReference type="GO" id="GO:0045004">
    <property type="term" value="P:DNA replication proofreading"/>
    <property type="evidence" value="ECO:0007669"/>
    <property type="project" value="TreeGrafter"/>
</dbReference>
<dbReference type="SMART" id="SM00479">
    <property type="entry name" value="EXOIII"/>
    <property type="match status" value="1"/>
</dbReference>
<proteinExistence type="predicted"/>
<keyword evidence="4" id="KW-1185">Reference proteome</keyword>
<keyword evidence="1 3" id="KW-0378">Hydrolase</keyword>
<dbReference type="InterPro" id="IPR012337">
    <property type="entry name" value="RNaseH-like_sf"/>
</dbReference>
<dbReference type="GeneID" id="96777400"/>
<dbReference type="GO" id="GO:0008408">
    <property type="term" value="F:3'-5' exonuclease activity"/>
    <property type="evidence" value="ECO:0007669"/>
    <property type="project" value="TreeGrafter"/>
</dbReference>
<evidence type="ECO:0000256" key="1">
    <source>
        <dbReference type="ARBA" id="ARBA00022839"/>
    </source>
</evidence>
<protein>
    <submittedName>
        <fullName evidence="3">3'-5' exonuclease</fullName>
    </submittedName>
</protein>
<comment type="caution">
    <text evidence="3">The sequence shown here is derived from an EMBL/GenBank/DDBJ whole genome shotgun (WGS) entry which is preliminary data.</text>
</comment>
<evidence type="ECO:0000313" key="4">
    <source>
        <dbReference type="Proteomes" id="UP000433181"/>
    </source>
</evidence>
<dbReference type="SUPFAM" id="SSF53098">
    <property type="entry name" value="Ribonuclease H-like"/>
    <property type="match status" value="1"/>
</dbReference>
<dbReference type="CDD" id="cd06127">
    <property type="entry name" value="DEDDh"/>
    <property type="match status" value="1"/>
</dbReference>
<gene>
    <name evidence="3" type="ORF">FYJ84_00560</name>
</gene>
<sequence length="177" mass="20259">MAKLTYDIPKDYTVIDLETTGTSPAKSEIIEIACLKYRNGEQVEAIQQLVRPRRRISYFIQNFTGITNEMVADAPMIEEVLPAISVFLQGETIVGHNVNFDMNFLKAQGVSFEGWYLDTLYLSRKLLKNVSCHKLEYLCDYFGIVDTHHRAASDCLMTNELMYRLASLPEYQKLSAM</sequence>
<feature type="domain" description="Exonuclease" evidence="2">
    <location>
        <begin position="11"/>
        <end position="171"/>
    </location>
</feature>
<dbReference type="Gene3D" id="3.30.420.10">
    <property type="entry name" value="Ribonuclease H-like superfamily/Ribonuclease H"/>
    <property type="match status" value="1"/>
</dbReference>
<dbReference type="Pfam" id="PF00929">
    <property type="entry name" value="RNase_T"/>
    <property type="match status" value="1"/>
</dbReference>
<dbReference type="Proteomes" id="UP000433181">
    <property type="component" value="Unassembled WGS sequence"/>
</dbReference>
<dbReference type="FunFam" id="3.30.420.10:FF:000045">
    <property type="entry name" value="3'-5' exonuclease DinG"/>
    <property type="match status" value="1"/>
</dbReference>
<dbReference type="PANTHER" id="PTHR30231">
    <property type="entry name" value="DNA POLYMERASE III SUBUNIT EPSILON"/>
    <property type="match status" value="1"/>
</dbReference>
<dbReference type="InterPro" id="IPR013520">
    <property type="entry name" value="Ribonucl_H"/>
</dbReference>
<dbReference type="GO" id="GO:0005829">
    <property type="term" value="C:cytosol"/>
    <property type="evidence" value="ECO:0007669"/>
    <property type="project" value="TreeGrafter"/>
</dbReference>
<dbReference type="GO" id="GO:0003676">
    <property type="term" value="F:nucleic acid binding"/>
    <property type="evidence" value="ECO:0007669"/>
    <property type="project" value="InterPro"/>
</dbReference>
<accession>A0A6I2UCR1</accession>
<keyword evidence="1 3" id="KW-0269">Exonuclease</keyword>
<name>A0A6I2UCR1_9FIRM</name>
<dbReference type="AlphaFoldDB" id="A0A6I2UCR1"/>
<reference evidence="3 4" key="1">
    <citation type="submission" date="2019-08" db="EMBL/GenBank/DDBJ databases">
        <title>In-depth cultivation of the pig gut microbiome towards novel bacterial diversity and tailored functional studies.</title>
        <authorList>
            <person name="Wylensek D."/>
            <person name="Hitch T.C.A."/>
            <person name="Clavel T."/>
        </authorList>
    </citation>
    <scope>NUCLEOTIDE SEQUENCE [LARGE SCALE GENOMIC DNA]</scope>
    <source>
        <strain evidence="3 4">WCA-693-APC-5D-A</strain>
    </source>
</reference>
<evidence type="ECO:0000313" key="3">
    <source>
        <dbReference type="EMBL" id="MSU07490.1"/>
    </source>
</evidence>